<protein>
    <submittedName>
        <fullName evidence="3">Uncharacterized protein</fullName>
    </submittedName>
</protein>
<dbReference type="EMBL" id="BQNB010017503">
    <property type="protein sequence ID" value="GJT63949.1"/>
    <property type="molecule type" value="Genomic_DNA"/>
</dbReference>
<keyword evidence="4" id="KW-1185">Reference proteome</keyword>
<name>A0ABQ5FLV3_9ASTR</name>
<dbReference type="PANTHER" id="PTHR11439:SF495">
    <property type="entry name" value="REVERSE TRANSCRIPTASE, RNA-DEPENDENT DNA POLYMERASE-RELATED"/>
    <property type="match status" value="1"/>
</dbReference>
<keyword evidence="2" id="KW-0472">Membrane</keyword>
<feature type="transmembrane region" description="Helical" evidence="2">
    <location>
        <begin position="210"/>
        <end position="233"/>
    </location>
</feature>
<keyword evidence="2" id="KW-1133">Transmembrane helix</keyword>
<dbReference type="Proteomes" id="UP001151760">
    <property type="component" value="Unassembled WGS sequence"/>
</dbReference>
<keyword evidence="2" id="KW-0812">Transmembrane</keyword>
<dbReference type="CDD" id="cd09272">
    <property type="entry name" value="RNase_HI_RT_Ty1"/>
    <property type="match status" value="1"/>
</dbReference>
<sequence length="508" mass="58166">METQKPLLKDENGEEVDVYMYRSMIGSLMYFTSSRPDIMFAVCACARYQVNPKVSHLHAVKRIFRYLKGQPKLGLWYPKDSPFDLVAYTDNDYVGASLDRKSTTGGFQFLRCRLISWQCKKQTVVANSITEAEYVAASSCCGQVLWIQNQLLDYGYNFMHTKIFIDNNTKEESVNLDDGKRCFAMELELLLGDSKVKAARLNLLTADSKFLMMGITLSMLVIMLIADWIYTYYCWVIVFAVEFTCIVDRKKLITLMKASVRRDPKLVYEEFVFKSMIRNLENVSSKFLMYLRFVQVFLNQQLDEVSTHKRIYDAPSHTKKIFGNMKRVGKGFSGRVTPLFPTMVVQNQSELGKGLAMPTDPHHTPTIIQPSTSSNSIESILEVILAQALADLKSTKPKAKGIALREPGESTTTIFSQQLQDKGLSQDKGKRILVEPEKPLKKKDQIKLDEEIALKLQAEIDEEERIARAEEEKIDEANIAWDNTQAKVYADYQLNERLQAEEQEQFKI</sequence>
<proteinExistence type="predicted"/>
<evidence type="ECO:0000256" key="2">
    <source>
        <dbReference type="SAM" id="Phobius"/>
    </source>
</evidence>
<dbReference type="PANTHER" id="PTHR11439">
    <property type="entry name" value="GAG-POL-RELATED RETROTRANSPOSON"/>
    <property type="match status" value="1"/>
</dbReference>
<evidence type="ECO:0000313" key="3">
    <source>
        <dbReference type="EMBL" id="GJT63949.1"/>
    </source>
</evidence>
<comment type="caution">
    <text evidence="3">The sequence shown here is derived from an EMBL/GenBank/DDBJ whole genome shotgun (WGS) entry which is preliminary data.</text>
</comment>
<feature type="coiled-coil region" evidence="1">
    <location>
        <begin position="453"/>
        <end position="480"/>
    </location>
</feature>
<keyword evidence="1" id="KW-0175">Coiled coil</keyword>
<reference evidence="3" key="1">
    <citation type="journal article" date="2022" name="Int. J. Mol. Sci.">
        <title>Draft Genome of Tanacetum Coccineum: Genomic Comparison of Closely Related Tanacetum-Family Plants.</title>
        <authorList>
            <person name="Yamashiro T."/>
            <person name="Shiraishi A."/>
            <person name="Nakayama K."/>
            <person name="Satake H."/>
        </authorList>
    </citation>
    <scope>NUCLEOTIDE SEQUENCE</scope>
</reference>
<reference evidence="3" key="2">
    <citation type="submission" date="2022-01" db="EMBL/GenBank/DDBJ databases">
        <authorList>
            <person name="Yamashiro T."/>
            <person name="Shiraishi A."/>
            <person name="Satake H."/>
            <person name="Nakayama K."/>
        </authorList>
    </citation>
    <scope>NUCLEOTIDE SEQUENCE</scope>
</reference>
<evidence type="ECO:0000313" key="4">
    <source>
        <dbReference type="Proteomes" id="UP001151760"/>
    </source>
</evidence>
<gene>
    <name evidence="3" type="ORF">Tco_1015429</name>
</gene>
<evidence type="ECO:0000256" key="1">
    <source>
        <dbReference type="SAM" id="Coils"/>
    </source>
</evidence>
<organism evidence="3 4">
    <name type="scientific">Tanacetum coccineum</name>
    <dbReference type="NCBI Taxonomy" id="301880"/>
    <lineage>
        <taxon>Eukaryota</taxon>
        <taxon>Viridiplantae</taxon>
        <taxon>Streptophyta</taxon>
        <taxon>Embryophyta</taxon>
        <taxon>Tracheophyta</taxon>
        <taxon>Spermatophyta</taxon>
        <taxon>Magnoliopsida</taxon>
        <taxon>eudicotyledons</taxon>
        <taxon>Gunneridae</taxon>
        <taxon>Pentapetalae</taxon>
        <taxon>asterids</taxon>
        <taxon>campanulids</taxon>
        <taxon>Asterales</taxon>
        <taxon>Asteraceae</taxon>
        <taxon>Asteroideae</taxon>
        <taxon>Anthemideae</taxon>
        <taxon>Anthemidinae</taxon>
        <taxon>Tanacetum</taxon>
    </lineage>
</organism>
<accession>A0ABQ5FLV3</accession>